<dbReference type="Gene3D" id="1.10.10.60">
    <property type="entry name" value="Homeodomain-like"/>
    <property type="match status" value="1"/>
</dbReference>
<keyword evidence="3" id="KW-0805">Transcription regulation</keyword>
<dbReference type="GO" id="GO:0006355">
    <property type="term" value="P:regulation of DNA-templated transcription"/>
    <property type="evidence" value="ECO:0007669"/>
    <property type="project" value="InterPro"/>
</dbReference>
<dbReference type="PANTHER" id="PTHR32071">
    <property type="entry name" value="TRANSCRIPTIONAL REGULATORY PROTEIN"/>
    <property type="match status" value="1"/>
</dbReference>
<dbReference type="Pfam" id="PF02954">
    <property type="entry name" value="HTH_8"/>
    <property type="match status" value="1"/>
</dbReference>
<dbReference type="InterPro" id="IPR025943">
    <property type="entry name" value="Sigma_54_int_dom_ATP-bd_2"/>
</dbReference>
<sequence>MYKVLAIDDDEQFLKSLTGLLQYKNYEITAISNPTIAVDLVRRREFDCILLDVKMPGIDGLTLLEQFSTLTPRIPVVMISGQSTLSIAVDAIKKGAFDFLEKGADLDRLLITLQNAIAKRNWVLERDRLLNELYDQFQMVGQSPAIHSVFSQIEMVAPTDAKVLITGETGTGKELVARAIHFKSDRSSKPYIKVNCAAIPETLIESTFFGHKKGSFTGAVKDQDGKFEQADGGTIFLDEIGELPMAAQAKLLRVLQDGEIEKIGAQTPRHVDVRIIAATNKNLEERIHKGLFRADLYHRLKVMTIYIPPLRERVDDIPLLARHFLKKFSDKYNKTLTDFSSRALTVLMQQEWPGNVRMLENVIEKTAIFARGPIINANEVIQALRSGEHDQDQLADRMPLKEFLEYHEKKYLRRLLLISNGKKQKAAEIARVDRATLWRKMQKYGLSFIED</sequence>
<dbReference type="AlphaFoldDB" id="A0A7V5PMR5"/>
<dbReference type="SUPFAM" id="SSF46689">
    <property type="entry name" value="Homeodomain-like"/>
    <property type="match status" value="1"/>
</dbReference>
<dbReference type="PROSITE" id="PS00676">
    <property type="entry name" value="SIGMA54_INTERACT_2"/>
    <property type="match status" value="1"/>
</dbReference>
<dbReference type="Gene3D" id="3.40.50.2300">
    <property type="match status" value="1"/>
</dbReference>
<dbReference type="InterPro" id="IPR011006">
    <property type="entry name" value="CheY-like_superfamily"/>
</dbReference>
<dbReference type="Pfam" id="PF00158">
    <property type="entry name" value="Sigma54_activat"/>
    <property type="match status" value="1"/>
</dbReference>
<evidence type="ECO:0000256" key="1">
    <source>
        <dbReference type="ARBA" id="ARBA00022741"/>
    </source>
</evidence>
<evidence type="ECO:0000256" key="5">
    <source>
        <dbReference type="PROSITE-ProRule" id="PRU00169"/>
    </source>
</evidence>
<dbReference type="PROSITE" id="PS00675">
    <property type="entry name" value="SIGMA54_INTERACT_1"/>
    <property type="match status" value="1"/>
</dbReference>
<dbReference type="GO" id="GO:0043565">
    <property type="term" value="F:sequence-specific DNA binding"/>
    <property type="evidence" value="ECO:0007669"/>
    <property type="project" value="InterPro"/>
</dbReference>
<dbReference type="Proteomes" id="UP000886124">
    <property type="component" value="Unassembled WGS sequence"/>
</dbReference>
<dbReference type="PROSITE" id="PS50045">
    <property type="entry name" value="SIGMA54_INTERACT_4"/>
    <property type="match status" value="1"/>
</dbReference>
<dbReference type="Pfam" id="PF00072">
    <property type="entry name" value="Response_reg"/>
    <property type="match status" value="1"/>
</dbReference>
<keyword evidence="4" id="KW-0804">Transcription</keyword>
<name>A0A7V5PMR5_CALAY</name>
<organism evidence="8">
    <name type="scientific">Caldithrix abyssi</name>
    <dbReference type="NCBI Taxonomy" id="187145"/>
    <lineage>
        <taxon>Bacteria</taxon>
        <taxon>Pseudomonadati</taxon>
        <taxon>Calditrichota</taxon>
        <taxon>Calditrichia</taxon>
        <taxon>Calditrichales</taxon>
        <taxon>Calditrichaceae</taxon>
        <taxon>Caldithrix</taxon>
    </lineage>
</organism>
<feature type="domain" description="Response regulatory" evidence="7">
    <location>
        <begin position="3"/>
        <end position="117"/>
    </location>
</feature>
<dbReference type="InterPro" id="IPR025662">
    <property type="entry name" value="Sigma_54_int_dom_ATP-bd_1"/>
</dbReference>
<accession>A0A7V5PMR5</accession>
<dbReference type="InterPro" id="IPR001789">
    <property type="entry name" value="Sig_transdc_resp-reg_receiver"/>
</dbReference>
<evidence type="ECO:0000259" key="6">
    <source>
        <dbReference type="PROSITE" id="PS50045"/>
    </source>
</evidence>
<feature type="modified residue" description="4-aspartylphosphate" evidence="5">
    <location>
        <position position="52"/>
    </location>
</feature>
<dbReference type="FunFam" id="3.40.50.300:FF:000006">
    <property type="entry name" value="DNA-binding transcriptional regulator NtrC"/>
    <property type="match status" value="1"/>
</dbReference>
<reference evidence="8" key="1">
    <citation type="journal article" date="2020" name="mSystems">
        <title>Genome- and Community-Level Interaction Insights into Carbon Utilization and Element Cycling Functions of Hydrothermarchaeota in Hydrothermal Sediment.</title>
        <authorList>
            <person name="Zhou Z."/>
            <person name="Liu Y."/>
            <person name="Xu W."/>
            <person name="Pan J."/>
            <person name="Luo Z.H."/>
            <person name="Li M."/>
        </authorList>
    </citation>
    <scope>NUCLEOTIDE SEQUENCE [LARGE SCALE GENOMIC DNA]</scope>
    <source>
        <strain evidence="8">HyVt-527</strain>
    </source>
</reference>
<keyword evidence="2" id="KW-0067">ATP-binding</keyword>
<dbReference type="InterPro" id="IPR009057">
    <property type="entry name" value="Homeodomain-like_sf"/>
</dbReference>
<dbReference type="InterPro" id="IPR003593">
    <property type="entry name" value="AAA+_ATPase"/>
</dbReference>
<gene>
    <name evidence="8" type="ORF">ENJ89_01800</name>
</gene>
<dbReference type="PANTHER" id="PTHR32071:SF57">
    <property type="entry name" value="C4-DICARBOXYLATE TRANSPORT TRANSCRIPTIONAL REGULATORY PROTEIN DCTD"/>
    <property type="match status" value="1"/>
</dbReference>
<evidence type="ECO:0000313" key="8">
    <source>
        <dbReference type="EMBL" id="HHJ51903.1"/>
    </source>
</evidence>
<dbReference type="InterPro" id="IPR002197">
    <property type="entry name" value="HTH_Fis"/>
</dbReference>
<keyword evidence="1" id="KW-0547">Nucleotide-binding</keyword>
<dbReference type="SMART" id="SM00382">
    <property type="entry name" value="AAA"/>
    <property type="match status" value="1"/>
</dbReference>
<evidence type="ECO:0000256" key="4">
    <source>
        <dbReference type="ARBA" id="ARBA00023163"/>
    </source>
</evidence>
<dbReference type="InterPro" id="IPR058031">
    <property type="entry name" value="AAA_lid_NorR"/>
</dbReference>
<keyword evidence="5" id="KW-0597">Phosphoprotein</keyword>
<feature type="domain" description="Sigma-54 factor interaction" evidence="6">
    <location>
        <begin position="139"/>
        <end position="368"/>
    </location>
</feature>
<dbReference type="SMART" id="SM00448">
    <property type="entry name" value="REC"/>
    <property type="match status" value="1"/>
</dbReference>
<evidence type="ECO:0000256" key="3">
    <source>
        <dbReference type="ARBA" id="ARBA00023015"/>
    </source>
</evidence>
<dbReference type="EMBL" id="DROD01000132">
    <property type="protein sequence ID" value="HHJ51903.1"/>
    <property type="molecule type" value="Genomic_DNA"/>
</dbReference>
<dbReference type="GO" id="GO:0005524">
    <property type="term" value="F:ATP binding"/>
    <property type="evidence" value="ECO:0007669"/>
    <property type="project" value="UniProtKB-KW"/>
</dbReference>
<dbReference type="InterPro" id="IPR002078">
    <property type="entry name" value="Sigma_54_int"/>
</dbReference>
<dbReference type="SUPFAM" id="SSF52172">
    <property type="entry name" value="CheY-like"/>
    <property type="match status" value="1"/>
</dbReference>
<dbReference type="InterPro" id="IPR027417">
    <property type="entry name" value="P-loop_NTPase"/>
</dbReference>
<dbReference type="Gene3D" id="1.10.8.60">
    <property type="match status" value="1"/>
</dbReference>
<dbReference type="CDD" id="cd00009">
    <property type="entry name" value="AAA"/>
    <property type="match status" value="1"/>
</dbReference>
<evidence type="ECO:0000256" key="2">
    <source>
        <dbReference type="ARBA" id="ARBA00022840"/>
    </source>
</evidence>
<dbReference type="GO" id="GO:0000160">
    <property type="term" value="P:phosphorelay signal transduction system"/>
    <property type="evidence" value="ECO:0007669"/>
    <property type="project" value="InterPro"/>
</dbReference>
<dbReference type="Pfam" id="PF25601">
    <property type="entry name" value="AAA_lid_14"/>
    <property type="match status" value="1"/>
</dbReference>
<dbReference type="Gene3D" id="3.40.50.300">
    <property type="entry name" value="P-loop containing nucleotide triphosphate hydrolases"/>
    <property type="match status" value="1"/>
</dbReference>
<protein>
    <submittedName>
        <fullName evidence="8">Sigma-54-dependent Fis family transcriptional regulator</fullName>
    </submittedName>
</protein>
<evidence type="ECO:0000259" key="7">
    <source>
        <dbReference type="PROSITE" id="PS50110"/>
    </source>
</evidence>
<comment type="caution">
    <text evidence="8">The sequence shown here is derived from an EMBL/GenBank/DDBJ whole genome shotgun (WGS) entry which is preliminary data.</text>
</comment>
<proteinExistence type="predicted"/>
<dbReference type="PROSITE" id="PS50110">
    <property type="entry name" value="RESPONSE_REGULATORY"/>
    <property type="match status" value="1"/>
</dbReference>
<dbReference type="SUPFAM" id="SSF52540">
    <property type="entry name" value="P-loop containing nucleoside triphosphate hydrolases"/>
    <property type="match status" value="1"/>
</dbReference>